<accession>A0AAN1BE96</accession>
<evidence type="ECO:0000313" key="3">
    <source>
        <dbReference type="Proteomes" id="UP000194159"/>
    </source>
</evidence>
<dbReference type="InterPro" id="IPR009506">
    <property type="entry name" value="YjiS-like"/>
</dbReference>
<name>A0AAN1BE96_RHIET</name>
<evidence type="ECO:0000259" key="1">
    <source>
        <dbReference type="Pfam" id="PF06568"/>
    </source>
</evidence>
<reference evidence="2 3" key="1">
    <citation type="submission" date="2017-04" db="EMBL/GenBank/DDBJ databases">
        <title>Complete genome sequences of Rhizobium genomic linages associated to common bean (phaseolus vulgaris).</title>
        <authorList>
            <person name="Santamaria R.I."/>
            <person name="Bustos P."/>
            <person name="Perez-Carrascal O."/>
            <person name="Martinez-Flores I."/>
            <person name="Juarez S."/>
            <person name="Lozano L."/>
            <person name="Miranda F."/>
            <person name="Vinuesa P."/>
            <person name="Martinez-Romero E."/>
            <person name="Cevallos M.A."/>
            <person name="Romero D."/>
            <person name="Davila G."/>
            <person name="Gonzalez V."/>
        </authorList>
    </citation>
    <scope>NUCLEOTIDE SEQUENCE [LARGE SCALE GENOMIC DNA]</scope>
    <source>
        <strain evidence="2 3">NXC12</strain>
    </source>
</reference>
<evidence type="ECO:0000313" key="2">
    <source>
        <dbReference type="EMBL" id="ARQ09458.1"/>
    </source>
</evidence>
<protein>
    <recommendedName>
        <fullName evidence="1">YjiS-like domain-containing protein</fullName>
    </recommendedName>
</protein>
<dbReference type="Proteomes" id="UP000194159">
    <property type="component" value="Chromosome"/>
</dbReference>
<dbReference type="AlphaFoldDB" id="A0AAN1BE96"/>
<gene>
    <name evidence="2" type="ORF">NXC12_CH01389</name>
</gene>
<feature type="domain" description="YjiS-like" evidence="1">
    <location>
        <begin position="32"/>
        <end position="65"/>
    </location>
</feature>
<proteinExistence type="predicted"/>
<organism evidence="2 3">
    <name type="scientific">Rhizobium etli</name>
    <dbReference type="NCBI Taxonomy" id="29449"/>
    <lineage>
        <taxon>Bacteria</taxon>
        <taxon>Pseudomonadati</taxon>
        <taxon>Pseudomonadota</taxon>
        <taxon>Alphaproteobacteria</taxon>
        <taxon>Hyphomicrobiales</taxon>
        <taxon>Rhizobiaceae</taxon>
        <taxon>Rhizobium/Agrobacterium group</taxon>
        <taxon>Rhizobium</taxon>
    </lineage>
</organism>
<dbReference type="Pfam" id="PF06568">
    <property type="entry name" value="YjiS-like"/>
    <property type="match status" value="1"/>
</dbReference>
<dbReference type="EMBL" id="CP020906">
    <property type="protein sequence ID" value="ARQ09458.1"/>
    <property type="molecule type" value="Genomic_DNA"/>
</dbReference>
<dbReference type="RefSeq" id="WP_086081910.1">
    <property type="nucleotide sequence ID" value="NZ_CP020906.1"/>
</dbReference>
<sequence>MHSSNFTIPARNIRSSRRIRPPGLLSTAVTAVRWLERKISERRNYNALMELSDAQLKDVGLSRGQTESDVHVYSRY</sequence>